<dbReference type="Gene3D" id="3.10.20.90">
    <property type="entry name" value="Phosphatidylinositol 3-kinase Catalytic Subunit, Chain A, domain 1"/>
    <property type="match status" value="1"/>
</dbReference>
<gene>
    <name evidence="2" type="ORF">D9611_006013</name>
</gene>
<evidence type="ECO:0000313" key="2">
    <source>
        <dbReference type="EMBL" id="KAF5340943.1"/>
    </source>
</evidence>
<dbReference type="InterPro" id="IPR029071">
    <property type="entry name" value="Ubiquitin-like_domsf"/>
</dbReference>
<keyword evidence="1" id="KW-0732">Signal</keyword>
<keyword evidence="3" id="KW-1185">Reference proteome</keyword>
<dbReference type="AlphaFoldDB" id="A0A8H5CHL9"/>
<evidence type="ECO:0008006" key="4">
    <source>
        <dbReference type="Google" id="ProtNLM"/>
    </source>
</evidence>
<sequence>MKFTLAPLVTLLLGASYLIASATAYSYNDYSELNARYQIDDVLSERGFGLEARETVDVPFQPSLRAFLEEAVTAHRRSMSDDEEHLERRVLRRVKQIIVKTVIMRTPEPITANYKVSDQMKLGDFRQSIQKDKISQHLPTSDFEAVHNHKTLNDNEETLKGYGVRNGDTITFQRS</sequence>
<protein>
    <recommendedName>
        <fullName evidence="4">Ubiquitin-like domain-containing protein</fullName>
    </recommendedName>
</protein>
<feature type="signal peptide" evidence="1">
    <location>
        <begin position="1"/>
        <end position="24"/>
    </location>
</feature>
<reference evidence="2 3" key="1">
    <citation type="journal article" date="2020" name="ISME J.">
        <title>Uncovering the hidden diversity of litter-decomposition mechanisms in mushroom-forming fungi.</title>
        <authorList>
            <person name="Floudas D."/>
            <person name="Bentzer J."/>
            <person name="Ahren D."/>
            <person name="Johansson T."/>
            <person name="Persson P."/>
            <person name="Tunlid A."/>
        </authorList>
    </citation>
    <scope>NUCLEOTIDE SEQUENCE [LARGE SCALE GENOMIC DNA]</scope>
    <source>
        <strain evidence="2 3">CBS 175.51</strain>
    </source>
</reference>
<comment type="caution">
    <text evidence="2">The sequence shown here is derived from an EMBL/GenBank/DDBJ whole genome shotgun (WGS) entry which is preliminary data.</text>
</comment>
<dbReference type="Proteomes" id="UP000541558">
    <property type="component" value="Unassembled WGS sequence"/>
</dbReference>
<name>A0A8H5CHL9_9AGAR</name>
<organism evidence="2 3">
    <name type="scientific">Ephemerocybe angulata</name>
    <dbReference type="NCBI Taxonomy" id="980116"/>
    <lineage>
        <taxon>Eukaryota</taxon>
        <taxon>Fungi</taxon>
        <taxon>Dikarya</taxon>
        <taxon>Basidiomycota</taxon>
        <taxon>Agaricomycotina</taxon>
        <taxon>Agaricomycetes</taxon>
        <taxon>Agaricomycetidae</taxon>
        <taxon>Agaricales</taxon>
        <taxon>Agaricineae</taxon>
        <taxon>Psathyrellaceae</taxon>
        <taxon>Ephemerocybe</taxon>
    </lineage>
</organism>
<feature type="chain" id="PRO_5034572023" description="Ubiquitin-like domain-containing protein" evidence="1">
    <location>
        <begin position="25"/>
        <end position="175"/>
    </location>
</feature>
<accession>A0A8H5CHL9</accession>
<evidence type="ECO:0000256" key="1">
    <source>
        <dbReference type="SAM" id="SignalP"/>
    </source>
</evidence>
<dbReference type="EMBL" id="JAACJK010000002">
    <property type="protein sequence ID" value="KAF5340943.1"/>
    <property type="molecule type" value="Genomic_DNA"/>
</dbReference>
<evidence type="ECO:0000313" key="3">
    <source>
        <dbReference type="Proteomes" id="UP000541558"/>
    </source>
</evidence>
<dbReference type="SUPFAM" id="SSF54236">
    <property type="entry name" value="Ubiquitin-like"/>
    <property type="match status" value="1"/>
</dbReference>
<proteinExistence type="predicted"/>